<evidence type="ECO:0000256" key="1">
    <source>
        <dbReference type="ARBA" id="ARBA00004370"/>
    </source>
</evidence>
<evidence type="ECO:0000256" key="4">
    <source>
        <dbReference type="ARBA" id="ARBA00022927"/>
    </source>
</evidence>
<evidence type="ECO:0000256" key="2">
    <source>
        <dbReference type="ARBA" id="ARBA00022448"/>
    </source>
</evidence>
<dbReference type="InterPro" id="IPR005807">
    <property type="entry name" value="SecE_bac"/>
</dbReference>
<organism evidence="9 10">
    <name type="scientific">candidate division WWE3 bacterium</name>
    <dbReference type="NCBI Taxonomy" id="2053526"/>
    <lineage>
        <taxon>Bacteria</taxon>
        <taxon>Katanobacteria</taxon>
    </lineage>
</organism>
<keyword evidence="8" id="KW-1003">Cell membrane</keyword>
<keyword evidence="2 8" id="KW-0813">Transport</keyword>
<comment type="similarity">
    <text evidence="8">Belongs to the SecE/SEC61-gamma family.</text>
</comment>
<comment type="subcellular location">
    <subcellularLocation>
        <location evidence="8">Cell membrane</location>
        <topology evidence="8">Single-pass membrane protein</topology>
    </subcellularLocation>
    <subcellularLocation>
        <location evidence="1">Membrane</location>
    </subcellularLocation>
</comment>
<evidence type="ECO:0000256" key="3">
    <source>
        <dbReference type="ARBA" id="ARBA00022692"/>
    </source>
</evidence>
<evidence type="ECO:0000313" key="9">
    <source>
        <dbReference type="EMBL" id="MCA9397802.1"/>
    </source>
</evidence>
<comment type="subunit">
    <text evidence="8">Component of the Sec protein translocase complex. Heterotrimer consisting of SecY, SecE and SecG subunits. The heterotrimers can form oligomers, although 1 heterotrimer is thought to be able to translocate proteins. Interacts with the ribosome. Interacts with SecDF, and other proteins may be involved. Interacts with SecA.</text>
</comment>
<dbReference type="NCBIfam" id="TIGR00964">
    <property type="entry name" value="secE_bact"/>
    <property type="match status" value="1"/>
</dbReference>
<dbReference type="HAMAP" id="MF_00422">
    <property type="entry name" value="SecE"/>
    <property type="match status" value="1"/>
</dbReference>
<dbReference type="GO" id="GO:0008320">
    <property type="term" value="F:protein transmembrane transporter activity"/>
    <property type="evidence" value="ECO:0007669"/>
    <property type="project" value="UniProtKB-UniRule"/>
</dbReference>
<comment type="caution">
    <text evidence="9">The sequence shown here is derived from an EMBL/GenBank/DDBJ whole genome shotgun (WGS) entry which is preliminary data.</text>
</comment>
<keyword evidence="7 8" id="KW-0472">Membrane</keyword>
<dbReference type="Gene3D" id="1.20.5.1030">
    <property type="entry name" value="Preprotein translocase secy subunit"/>
    <property type="match status" value="1"/>
</dbReference>
<dbReference type="InterPro" id="IPR001901">
    <property type="entry name" value="Translocase_SecE/Sec61-g"/>
</dbReference>
<dbReference type="GO" id="GO:0065002">
    <property type="term" value="P:intracellular protein transmembrane transport"/>
    <property type="evidence" value="ECO:0007669"/>
    <property type="project" value="UniProtKB-UniRule"/>
</dbReference>
<dbReference type="InterPro" id="IPR038379">
    <property type="entry name" value="SecE_sf"/>
</dbReference>
<proteinExistence type="inferred from homology"/>
<protein>
    <recommendedName>
        <fullName evidence="8">Protein translocase subunit SecE</fullName>
    </recommendedName>
</protein>
<dbReference type="GO" id="GO:0009306">
    <property type="term" value="P:protein secretion"/>
    <property type="evidence" value="ECO:0007669"/>
    <property type="project" value="UniProtKB-UniRule"/>
</dbReference>
<accession>A0A955LW75</accession>
<dbReference type="EMBL" id="JAGQKY010000148">
    <property type="protein sequence ID" value="MCA9397802.1"/>
    <property type="molecule type" value="Genomic_DNA"/>
</dbReference>
<evidence type="ECO:0000313" key="10">
    <source>
        <dbReference type="Proteomes" id="UP000699691"/>
    </source>
</evidence>
<evidence type="ECO:0000256" key="7">
    <source>
        <dbReference type="ARBA" id="ARBA00023136"/>
    </source>
</evidence>
<keyword evidence="4 8" id="KW-0653">Protein transport</keyword>
<dbReference type="GO" id="GO:0006605">
    <property type="term" value="P:protein targeting"/>
    <property type="evidence" value="ECO:0007669"/>
    <property type="project" value="UniProtKB-UniRule"/>
</dbReference>
<feature type="transmembrane region" description="Helical" evidence="8">
    <location>
        <begin position="27"/>
        <end position="47"/>
    </location>
</feature>
<dbReference type="GO" id="GO:0043952">
    <property type="term" value="P:protein transport by the Sec complex"/>
    <property type="evidence" value="ECO:0007669"/>
    <property type="project" value="UniProtKB-UniRule"/>
</dbReference>
<keyword evidence="3 8" id="KW-0812">Transmembrane</keyword>
<dbReference type="Proteomes" id="UP000699691">
    <property type="component" value="Unassembled WGS sequence"/>
</dbReference>
<reference evidence="9" key="1">
    <citation type="submission" date="2020-04" db="EMBL/GenBank/DDBJ databases">
        <authorList>
            <person name="Zhang T."/>
        </authorList>
    </citation>
    <scope>NUCLEOTIDE SEQUENCE</scope>
    <source>
        <strain evidence="9">HKST-UBA02</strain>
    </source>
</reference>
<dbReference type="AlphaFoldDB" id="A0A955LW75"/>
<name>A0A955LW75_UNCKA</name>
<dbReference type="Pfam" id="PF00584">
    <property type="entry name" value="SecE"/>
    <property type="match status" value="1"/>
</dbReference>
<evidence type="ECO:0000256" key="6">
    <source>
        <dbReference type="ARBA" id="ARBA00023010"/>
    </source>
</evidence>
<evidence type="ECO:0000256" key="8">
    <source>
        <dbReference type="HAMAP-Rule" id="MF_00422"/>
    </source>
</evidence>
<comment type="function">
    <text evidence="8">Essential subunit of the Sec protein translocation channel SecYEG. Clamps together the 2 halves of SecY. May contact the channel plug during translocation.</text>
</comment>
<keyword evidence="6 8" id="KW-0811">Translocation</keyword>
<keyword evidence="5 8" id="KW-1133">Transmembrane helix</keyword>
<gene>
    <name evidence="8 9" type="primary">secE</name>
    <name evidence="9" type="ORF">KC573_03150</name>
</gene>
<dbReference type="GO" id="GO:0005886">
    <property type="term" value="C:plasma membrane"/>
    <property type="evidence" value="ECO:0007669"/>
    <property type="project" value="UniProtKB-SubCell"/>
</dbReference>
<evidence type="ECO:0000256" key="5">
    <source>
        <dbReference type="ARBA" id="ARBA00022989"/>
    </source>
</evidence>
<sequence>MLQTVQTFFKDAFQELKKVKAPSKERAFRLTAVVLVVCLIIGGYIGILDYALTKLITVLI</sequence>
<reference evidence="9" key="2">
    <citation type="journal article" date="2021" name="Microbiome">
        <title>Successional dynamics and alternative stable states in a saline activated sludge microbial community over 9 years.</title>
        <authorList>
            <person name="Wang Y."/>
            <person name="Ye J."/>
            <person name="Ju F."/>
            <person name="Liu L."/>
            <person name="Boyd J.A."/>
            <person name="Deng Y."/>
            <person name="Parks D.H."/>
            <person name="Jiang X."/>
            <person name="Yin X."/>
            <person name="Woodcroft B.J."/>
            <person name="Tyson G.W."/>
            <person name="Hugenholtz P."/>
            <person name="Polz M.F."/>
            <person name="Zhang T."/>
        </authorList>
    </citation>
    <scope>NUCLEOTIDE SEQUENCE</scope>
    <source>
        <strain evidence="9">HKST-UBA02</strain>
    </source>
</reference>